<dbReference type="Proteomes" id="UP000072660">
    <property type="component" value="Unassembled WGS sequence"/>
</dbReference>
<sequence length="180" mass="19694">MARPASGAEHIDAAKALLRTAKTAEELRRAQAVLLPLTQGFSMQQTAAVIGRSVGATCSMRTRFLAVHAGRRAAARSKRELRNHASVPLQEEARVLDKVFSGAAEGQVLVVPQLKPLIDQHLGKTLSLSSIYRMLARHGWRKLAPDTAHPQGDAQAREDWKKNSAPRWIKSAPASPTLRR</sequence>
<evidence type="ECO:0000313" key="3">
    <source>
        <dbReference type="EMBL" id="KXU38756.1"/>
    </source>
</evidence>
<dbReference type="Pfam" id="PF13592">
    <property type="entry name" value="HTH_33"/>
    <property type="match status" value="1"/>
</dbReference>
<evidence type="ECO:0000313" key="4">
    <source>
        <dbReference type="Proteomes" id="UP000072660"/>
    </source>
</evidence>
<gene>
    <name evidence="3" type="ORF">AXE65_12070</name>
</gene>
<name>A0A139SVW8_9GAMM</name>
<evidence type="ECO:0000256" key="1">
    <source>
        <dbReference type="SAM" id="MobiDB-lite"/>
    </source>
</evidence>
<dbReference type="OrthoDB" id="5296970at2"/>
<dbReference type="EMBL" id="LSZO01000078">
    <property type="protein sequence ID" value="KXU38756.1"/>
    <property type="molecule type" value="Genomic_DNA"/>
</dbReference>
<comment type="caution">
    <text evidence="3">The sequence shown here is derived from an EMBL/GenBank/DDBJ whole genome shotgun (WGS) entry which is preliminary data.</text>
</comment>
<feature type="domain" description="Winged helix-turn helix" evidence="2">
    <location>
        <begin position="108"/>
        <end position="164"/>
    </location>
</feature>
<keyword evidence="4" id="KW-1185">Reference proteome</keyword>
<evidence type="ECO:0000259" key="2">
    <source>
        <dbReference type="Pfam" id="PF13592"/>
    </source>
</evidence>
<accession>A0A139SVW8</accession>
<organism evidence="3 4">
    <name type="scientific">Ventosimonas gracilis</name>
    <dbReference type="NCBI Taxonomy" id="1680762"/>
    <lineage>
        <taxon>Bacteria</taxon>
        <taxon>Pseudomonadati</taxon>
        <taxon>Pseudomonadota</taxon>
        <taxon>Gammaproteobacteria</taxon>
        <taxon>Pseudomonadales</taxon>
        <taxon>Ventosimonadaceae</taxon>
        <taxon>Ventosimonas</taxon>
    </lineage>
</organism>
<proteinExistence type="predicted"/>
<feature type="region of interest" description="Disordered" evidence="1">
    <location>
        <begin position="144"/>
        <end position="180"/>
    </location>
</feature>
<dbReference type="AlphaFoldDB" id="A0A139SVW8"/>
<protein>
    <recommendedName>
        <fullName evidence="2">Winged helix-turn helix domain-containing protein</fullName>
    </recommendedName>
</protein>
<reference evidence="3 4" key="1">
    <citation type="submission" date="2016-02" db="EMBL/GenBank/DDBJ databases">
        <authorList>
            <person name="Wen L."/>
            <person name="He K."/>
            <person name="Yang H."/>
        </authorList>
    </citation>
    <scope>NUCLEOTIDE SEQUENCE [LARGE SCALE GENOMIC DNA]</scope>
    <source>
        <strain evidence="3 4">CV58</strain>
    </source>
</reference>
<dbReference type="InterPro" id="IPR025959">
    <property type="entry name" value="Winged_HTH_dom"/>
</dbReference>